<evidence type="ECO:0000313" key="1">
    <source>
        <dbReference type="EMBL" id="KAA6334045.1"/>
    </source>
</evidence>
<reference evidence="1" key="1">
    <citation type="submission" date="2019-03" db="EMBL/GenBank/DDBJ databases">
        <title>Single cell metagenomics reveals metabolic interactions within the superorganism composed of flagellate Streblomastix strix and complex community of Bacteroidetes bacteria on its surface.</title>
        <authorList>
            <person name="Treitli S.C."/>
            <person name="Kolisko M."/>
            <person name="Husnik F."/>
            <person name="Keeling P."/>
            <person name="Hampl V."/>
        </authorList>
    </citation>
    <scope>NUCLEOTIDE SEQUENCE</scope>
    <source>
        <strain evidence="1">STM</strain>
    </source>
</reference>
<name>A0A5J4RL40_9ZZZZ</name>
<dbReference type="AlphaFoldDB" id="A0A5J4RL40"/>
<accession>A0A5J4RL40</accession>
<gene>
    <name evidence="1" type="ORF">EZS27_017608</name>
</gene>
<protein>
    <recommendedName>
        <fullName evidence="2">YD repeat-containing protein</fullName>
    </recommendedName>
</protein>
<organism evidence="1">
    <name type="scientific">termite gut metagenome</name>
    <dbReference type="NCBI Taxonomy" id="433724"/>
    <lineage>
        <taxon>unclassified sequences</taxon>
        <taxon>metagenomes</taxon>
        <taxon>organismal metagenomes</taxon>
    </lineage>
</organism>
<dbReference type="EMBL" id="SNRY01001041">
    <property type="protein sequence ID" value="KAA6334045.1"/>
    <property type="molecule type" value="Genomic_DNA"/>
</dbReference>
<proteinExistence type="predicted"/>
<evidence type="ECO:0008006" key="2">
    <source>
        <dbReference type="Google" id="ProtNLM"/>
    </source>
</evidence>
<comment type="caution">
    <text evidence="1">The sequence shown here is derived from an EMBL/GenBank/DDBJ whole genome shotgun (WGS) entry which is preliminary data.</text>
</comment>
<sequence length="1081" mass="123701">MKRMKFLHMLLFIEIWIILPVEAQTIVLPLPNITFGGYSIFNPTPSPAHATSKDFIPASPAAASLGIYGQIPVGNYTGTAEISVPLYEISYKELSVPISISYHASGIKPDIFPGPVGLGWTLNAGGAITRVVHGSPDFGTGPPAGEGLMYWVDDDVRRFDDWSDSTRLAGYLKSSFNLPALKRVIDPDEFYFNFNGHTGKFYMNPPNIDWNASELVIDTFEIQSAQGDTYRILMEIGTLTGSFAGLPQTRTDMSKWMSPPRNYSNNITLSTQIKKITLIDSHGIKYVFGGSFNAIEYSRPGFLERQTSVSTQQNIQPMSWFLISIESPNGYNINFSYGQQTIVSKTRFTEFNIYSIYNHAQAGSTPLLNTDRNILINSCYLREILFPSGKATFSNSQACNQLDYPYGLKYEYEFEVSNLGMQYIWFMDYADVYAANTEKVPEVDSNPATIRDRFFPYKLDTIQVFDRQGNRLHKTYFDYTTERTTRLKLKKLKVNEKAEYTFNYNQQSLPAYLSGMTDHYGFYNGKQLFKGISNQMLHVYNHPEYIDSMRSPDSNYAQAEILKSIYYPTKGYTLFEYEPHEYGCTYHTWPFATQNNTQGNLQSGGVRIKRILNYDVDGTLLNEKKYHYVKDFKEGGNQSSGVLAYQPKYIEQYGRGTMKRLTSSYTLDWLFFFSSNPIYPMTSTRGNHVTYSEVAVENIGNDGNNGFSVYKYKNYDNGYLDKELITTVSNDYLDINNKPVEFWKTDEGISLALERGQLLSEEIYDKDGNPKKKEEYFYNDDSTRFDENVRYLNLTANSVNFAQQLLSYRITAGVHYTYFPYLKEKRTTEYFNLPLVTTQHYTYHPRYRLLKKTKTTDSQNRTITQQTQYAFESQSVYLPAHKTMLDSFMLNYPVETTILINDSLGTGHGYFYAKGLSVDNTSLISLLGKINAIEHHSRIEAIFTKYDKVGNPLDIEYESGRKICLLWSYNRQYMVAQIEGLGYDAVKTAFGNNNMNNLLESESPEQIKSLLNLLRSSLSNTTAMVTTCTYRPLIGLSSKTDPSGKTIFYGYDERGRLTESYVIENGIKKILQSNYYQFSNE</sequence>